<name>A0ABQ7N5S6_BRACM</name>
<dbReference type="InterPro" id="IPR036955">
    <property type="entry name" value="AP2/ERF_dom_sf"/>
</dbReference>
<sequence length="357" mass="39313">AHEIKGEQGVSLDALVGIFTRIGREVEETGVGNADGQPLISEFRKSGLLEEFECLTHSLIQACDDMIRFSLMTPENRELIQKSIYSTLVYTLKNVDVTLLCDEATRKKNLKLLIKSLRVPSSSSSFHQLQTHRSLLNHITSGSPTMRKGRGSSAVPPALPGSVKEPRYRGVRKRPWGRFAAEIRDPLKKSRVWLGTFDSAEEAARAYDAAARNLRGPKAKTNFQIDCSPSSPLQPLNHRNQIDPFMDHRLYGGEQEVVIISRPASSSMSSTVKSCSGVRPASSSVAKAATKRYPRTPPVAPEDCRSDCDSSSSVVDDIASSSSRRKPPFEFDLNFPPLDGVDLFVGADDLHCTDLRL</sequence>
<dbReference type="Gene3D" id="3.30.730.10">
    <property type="entry name" value="AP2/ERF domain"/>
    <property type="match status" value="1"/>
</dbReference>
<evidence type="ECO:0000256" key="3">
    <source>
        <dbReference type="ARBA" id="ARBA00023015"/>
    </source>
</evidence>
<evidence type="ECO:0000256" key="8">
    <source>
        <dbReference type="SAM" id="MobiDB-lite"/>
    </source>
</evidence>
<accession>A0ABQ7N5S6</accession>
<reference evidence="10 11" key="1">
    <citation type="submission" date="2021-03" db="EMBL/GenBank/DDBJ databases">
        <authorList>
            <person name="King G.J."/>
            <person name="Bancroft I."/>
            <person name="Baten A."/>
            <person name="Bloomfield J."/>
            <person name="Borpatragohain P."/>
            <person name="He Z."/>
            <person name="Irish N."/>
            <person name="Irwin J."/>
            <person name="Liu K."/>
            <person name="Mauleon R.P."/>
            <person name="Moore J."/>
            <person name="Morris R."/>
            <person name="Ostergaard L."/>
            <person name="Wang B."/>
            <person name="Wells R."/>
        </authorList>
    </citation>
    <scope>NUCLEOTIDE SEQUENCE [LARGE SCALE GENOMIC DNA]</scope>
    <source>
        <strain evidence="10">R-o-18</strain>
        <tissue evidence="10">Leaf</tissue>
    </source>
</reference>
<feature type="compositionally biased region" description="Low complexity" evidence="8">
    <location>
        <begin position="309"/>
        <end position="322"/>
    </location>
</feature>
<evidence type="ECO:0000256" key="6">
    <source>
        <dbReference type="ARBA" id="ARBA00023242"/>
    </source>
</evidence>
<dbReference type="PANTHER" id="PTHR31677">
    <property type="entry name" value="AP2 DOMAIN CLASS TRANSCRIPTION FACTOR"/>
    <property type="match status" value="1"/>
</dbReference>
<keyword evidence="11" id="KW-1185">Reference proteome</keyword>
<protein>
    <recommendedName>
        <fullName evidence="9">AP2/ERF domain-containing protein</fullName>
    </recommendedName>
</protein>
<evidence type="ECO:0000256" key="1">
    <source>
        <dbReference type="ARBA" id="ARBA00004123"/>
    </source>
</evidence>
<dbReference type="InterPro" id="IPR016177">
    <property type="entry name" value="DNA-bd_dom_sf"/>
</dbReference>
<dbReference type="PANTHER" id="PTHR31677:SF234">
    <property type="entry name" value="ETHYLENE-RESPONSIVE TRANSCRIPTION FACTOR 3"/>
    <property type="match status" value="1"/>
</dbReference>
<dbReference type="EMBL" id="JADBGQ010000003">
    <property type="protein sequence ID" value="KAG5405988.1"/>
    <property type="molecule type" value="Genomic_DNA"/>
</dbReference>
<evidence type="ECO:0000256" key="2">
    <source>
        <dbReference type="ARBA" id="ARBA00022745"/>
    </source>
</evidence>
<evidence type="ECO:0000256" key="5">
    <source>
        <dbReference type="ARBA" id="ARBA00023163"/>
    </source>
</evidence>
<evidence type="ECO:0000256" key="4">
    <source>
        <dbReference type="ARBA" id="ARBA00023125"/>
    </source>
</evidence>
<evidence type="ECO:0000313" key="11">
    <source>
        <dbReference type="Proteomes" id="UP000823674"/>
    </source>
</evidence>
<evidence type="ECO:0000259" key="9">
    <source>
        <dbReference type="PROSITE" id="PS51032"/>
    </source>
</evidence>
<feature type="non-terminal residue" evidence="10">
    <location>
        <position position="1"/>
    </location>
</feature>
<comment type="caution">
    <text evidence="10">The sequence shown here is derived from an EMBL/GenBank/DDBJ whole genome shotgun (WGS) entry which is preliminary data.</text>
</comment>
<dbReference type="PROSITE" id="PS51032">
    <property type="entry name" value="AP2_ERF"/>
    <property type="match status" value="1"/>
</dbReference>
<comment type="similarity">
    <text evidence="7">Belongs to the AP2/ERF transcription factor family. ERF subfamily.</text>
</comment>
<dbReference type="Pfam" id="PF00847">
    <property type="entry name" value="AP2"/>
    <property type="match status" value="1"/>
</dbReference>
<dbReference type="SMART" id="SM00380">
    <property type="entry name" value="AP2"/>
    <property type="match status" value="1"/>
</dbReference>
<dbReference type="PRINTS" id="PR00367">
    <property type="entry name" value="ETHRSPELEMNT"/>
</dbReference>
<dbReference type="InterPro" id="IPR001471">
    <property type="entry name" value="AP2/ERF_dom"/>
</dbReference>
<proteinExistence type="inferred from homology"/>
<keyword evidence="4" id="KW-0238">DNA-binding</keyword>
<evidence type="ECO:0000313" key="10">
    <source>
        <dbReference type="EMBL" id="KAG5405988.1"/>
    </source>
</evidence>
<keyword evidence="5" id="KW-0804">Transcription</keyword>
<organism evidence="10 11">
    <name type="scientific">Brassica rapa subsp. trilocularis</name>
    <dbReference type="NCBI Taxonomy" id="1813537"/>
    <lineage>
        <taxon>Eukaryota</taxon>
        <taxon>Viridiplantae</taxon>
        <taxon>Streptophyta</taxon>
        <taxon>Embryophyta</taxon>
        <taxon>Tracheophyta</taxon>
        <taxon>Spermatophyta</taxon>
        <taxon>Magnoliopsida</taxon>
        <taxon>eudicotyledons</taxon>
        <taxon>Gunneridae</taxon>
        <taxon>Pentapetalae</taxon>
        <taxon>rosids</taxon>
        <taxon>malvids</taxon>
        <taxon>Brassicales</taxon>
        <taxon>Brassicaceae</taxon>
        <taxon>Brassiceae</taxon>
        <taxon>Brassica</taxon>
    </lineage>
</organism>
<keyword evidence="6" id="KW-0539">Nucleus</keyword>
<dbReference type="SUPFAM" id="SSF54171">
    <property type="entry name" value="DNA-binding domain"/>
    <property type="match status" value="1"/>
</dbReference>
<dbReference type="Proteomes" id="UP000823674">
    <property type="component" value="Chromosome A03"/>
</dbReference>
<gene>
    <name evidence="10" type="primary">A03p044420.1_BraROA</name>
    <name evidence="10" type="ORF">IGI04_012107</name>
</gene>
<keyword evidence="3" id="KW-0805">Transcription regulation</keyword>
<evidence type="ECO:0000256" key="7">
    <source>
        <dbReference type="ARBA" id="ARBA00024343"/>
    </source>
</evidence>
<feature type="region of interest" description="Disordered" evidence="8">
    <location>
        <begin position="141"/>
        <end position="165"/>
    </location>
</feature>
<dbReference type="CDD" id="cd00018">
    <property type="entry name" value="AP2"/>
    <property type="match status" value="1"/>
</dbReference>
<feature type="domain" description="AP2/ERF" evidence="9">
    <location>
        <begin position="167"/>
        <end position="224"/>
    </location>
</feature>
<feature type="region of interest" description="Disordered" evidence="8">
    <location>
        <begin position="286"/>
        <end position="326"/>
    </location>
</feature>
<keyword evidence="2" id="KW-0936">Ethylene signaling pathway</keyword>
<comment type="subcellular location">
    <subcellularLocation>
        <location evidence="1">Nucleus</location>
    </subcellularLocation>
</comment>